<feature type="region of interest" description="Disordered" evidence="5">
    <location>
        <begin position="185"/>
        <end position="297"/>
    </location>
</feature>
<accession>A0A4T0MHQ5</accession>
<feature type="compositionally biased region" description="Basic and acidic residues" evidence="5">
    <location>
        <begin position="277"/>
        <end position="291"/>
    </location>
</feature>
<dbReference type="SUPFAM" id="SSF57667">
    <property type="entry name" value="beta-beta-alpha zinc fingers"/>
    <property type="match status" value="1"/>
</dbReference>
<dbReference type="PANTHER" id="PTHR12805:SF0">
    <property type="entry name" value="DNA_RNA-BINDING PROTEIN KIN17"/>
    <property type="match status" value="1"/>
</dbReference>
<organism evidence="7 8">
    <name type="scientific">Wallemia mellicola</name>
    <dbReference type="NCBI Taxonomy" id="1708541"/>
    <lineage>
        <taxon>Eukaryota</taxon>
        <taxon>Fungi</taxon>
        <taxon>Dikarya</taxon>
        <taxon>Basidiomycota</taxon>
        <taxon>Wallemiomycotina</taxon>
        <taxon>Wallemiomycetes</taxon>
        <taxon>Wallemiales</taxon>
        <taxon>Wallemiaceae</taxon>
        <taxon>Wallemia</taxon>
    </lineage>
</organism>
<comment type="caution">
    <text evidence="7">The sequence shown here is derived from an EMBL/GenBank/DDBJ whole genome shotgun (WGS) entry which is preliminary data.</text>
</comment>
<dbReference type="AlphaFoldDB" id="A0A4T0MHQ5"/>
<feature type="compositionally biased region" description="Polar residues" evidence="5">
    <location>
        <begin position="213"/>
        <end position="222"/>
    </location>
</feature>
<evidence type="ECO:0000256" key="5">
    <source>
        <dbReference type="SAM" id="MobiDB-lite"/>
    </source>
</evidence>
<protein>
    <recommendedName>
        <fullName evidence="6">C2H2-type domain-containing protein</fullName>
    </recommendedName>
</protein>
<reference evidence="7 8" key="1">
    <citation type="submission" date="2019-03" db="EMBL/GenBank/DDBJ databases">
        <title>Sequencing 25 genomes of Wallemia mellicola.</title>
        <authorList>
            <person name="Gostincar C."/>
        </authorList>
    </citation>
    <scope>NUCLEOTIDE SEQUENCE [LARGE SCALE GENOMIC DNA]</scope>
    <source>
        <strain evidence="7 8">EXF-6152</strain>
    </source>
</reference>
<dbReference type="PROSITE" id="PS00028">
    <property type="entry name" value="ZINC_FINGER_C2H2_1"/>
    <property type="match status" value="1"/>
</dbReference>
<keyword evidence="3" id="KW-0863">Zinc-finger</keyword>
<name>A0A4T0MHQ5_9BASI</name>
<dbReference type="GO" id="GO:0008270">
    <property type="term" value="F:zinc ion binding"/>
    <property type="evidence" value="ECO:0007669"/>
    <property type="project" value="UniProtKB-KW"/>
</dbReference>
<evidence type="ECO:0000256" key="4">
    <source>
        <dbReference type="ARBA" id="ARBA00022833"/>
    </source>
</evidence>
<dbReference type="InterPro" id="IPR036236">
    <property type="entry name" value="Znf_C2H2_sf"/>
</dbReference>
<dbReference type="Gene3D" id="1.10.10.2030">
    <property type="entry name" value="DNA/RNA-binding protein Kin17, conserved domain"/>
    <property type="match status" value="1"/>
</dbReference>
<feature type="domain" description="C2H2-type" evidence="6">
    <location>
        <begin position="28"/>
        <end position="50"/>
    </location>
</feature>
<feature type="compositionally biased region" description="Polar residues" evidence="5">
    <location>
        <begin position="256"/>
        <end position="265"/>
    </location>
</feature>
<sequence>MPKAEAGSSKAVANAMKAKGLGRLRWYCQVCEKQCRDENGYKCHTQSESHLRAMLHVGENAGKYISDASQQFQREFFVIEIILRLIINRHGTNRVSVNTVYQEYIADKHHLHMNATRWVTLTEFTKYLGRAGIVRVDETERGLYVSWIDNSPQALARQEAIQKKERQHMDDEQRERKLIAEQIEKAKEQGDASEQKEQKASILDKQNGPIKLSLNTNKTGESSAPKIQLKPTSAAPPKPANVFKSAATSKPKPSIPDTSSQQPSKPKTAMESLMITNEERKRRLAEREQSQTKKVKL</sequence>
<proteinExistence type="inferred from homology"/>
<dbReference type="FunFam" id="1.10.10.2030:FF:000001">
    <property type="entry name" value="DNA/RNA-binding protein KIN17, putative"/>
    <property type="match status" value="1"/>
</dbReference>
<dbReference type="GO" id="GO:0006974">
    <property type="term" value="P:DNA damage response"/>
    <property type="evidence" value="ECO:0007669"/>
    <property type="project" value="TreeGrafter"/>
</dbReference>
<dbReference type="InterPro" id="IPR013087">
    <property type="entry name" value="Znf_C2H2_type"/>
</dbReference>
<dbReference type="EMBL" id="SPRC01000001">
    <property type="protein sequence ID" value="TIB82791.1"/>
    <property type="molecule type" value="Genomic_DNA"/>
</dbReference>
<evidence type="ECO:0000313" key="8">
    <source>
        <dbReference type="Proteomes" id="UP000310685"/>
    </source>
</evidence>
<keyword evidence="2" id="KW-0479">Metal-binding</keyword>
<dbReference type="InterPro" id="IPR019447">
    <property type="entry name" value="DNA/RNA-bd_Kin17_WH-like_dom"/>
</dbReference>
<evidence type="ECO:0000256" key="1">
    <source>
        <dbReference type="ARBA" id="ARBA00008517"/>
    </source>
</evidence>
<dbReference type="Pfam" id="PF25095">
    <property type="entry name" value="C2H2-zf_KIN17"/>
    <property type="match status" value="1"/>
</dbReference>
<dbReference type="Proteomes" id="UP000310685">
    <property type="component" value="Unassembled WGS sequence"/>
</dbReference>
<comment type="similarity">
    <text evidence="1">Belongs to the KIN17 family.</text>
</comment>
<dbReference type="Pfam" id="PF10357">
    <property type="entry name" value="WH_KIN17"/>
    <property type="match status" value="1"/>
</dbReference>
<dbReference type="GO" id="GO:0006260">
    <property type="term" value="P:DNA replication"/>
    <property type="evidence" value="ECO:0007669"/>
    <property type="project" value="TreeGrafter"/>
</dbReference>
<dbReference type="GO" id="GO:0005634">
    <property type="term" value="C:nucleus"/>
    <property type="evidence" value="ECO:0007669"/>
    <property type="project" value="TreeGrafter"/>
</dbReference>
<dbReference type="GO" id="GO:0003690">
    <property type="term" value="F:double-stranded DNA binding"/>
    <property type="evidence" value="ECO:0007669"/>
    <property type="project" value="TreeGrafter"/>
</dbReference>
<dbReference type="PANTHER" id="PTHR12805">
    <property type="entry name" value="KIN17 KIN, ANTIGENIC DETERMINANT OF RECA PROTEIN HOMOLOG"/>
    <property type="match status" value="1"/>
</dbReference>
<dbReference type="InterPro" id="IPR037321">
    <property type="entry name" value="KIN17-like"/>
</dbReference>
<keyword evidence="4" id="KW-0862">Zinc</keyword>
<feature type="compositionally biased region" description="Basic and acidic residues" evidence="5">
    <location>
        <begin position="185"/>
        <end position="199"/>
    </location>
</feature>
<dbReference type="InterPro" id="IPR056767">
    <property type="entry name" value="C2H2-Znf_KIN17"/>
</dbReference>
<evidence type="ECO:0000313" key="7">
    <source>
        <dbReference type="EMBL" id="TIB82791.1"/>
    </source>
</evidence>
<evidence type="ECO:0000256" key="2">
    <source>
        <dbReference type="ARBA" id="ARBA00022723"/>
    </source>
</evidence>
<evidence type="ECO:0000256" key="3">
    <source>
        <dbReference type="ARBA" id="ARBA00022771"/>
    </source>
</evidence>
<dbReference type="InterPro" id="IPR038254">
    <property type="entry name" value="KIN17_WH-like_sf"/>
</dbReference>
<evidence type="ECO:0000259" key="6">
    <source>
        <dbReference type="PROSITE" id="PS00028"/>
    </source>
</evidence>
<gene>
    <name evidence="7" type="ORF">E3Q22_00066</name>
</gene>
<dbReference type="SMART" id="SM01253">
    <property type="entry name" value="Kin17_mid"/>
    <property type="match status" value="1"/>
</dbReference>